<name>A0A6G1GG87_9PEZI</name>
<reference evidence="4" key="3">
    <citation type="submission" date="2025-04" db="UniProtKB">
        <authorList>
            <consortium name="RefSeq"/>
        </authorList>
    </citation>
    <scope>IDENTIFICATION</scope>
    <source>
        <strain evidence="4">CBS 781.70</strain>
    </source>
</reference>
<keyword evidence="1" id="KW-0812">Transmembrane</keyword>
<sequence length="114" mass="12557">MSHCHLLHDPLISCLFHAPQSIPIPSFRLNRTRSSRWSLCICMGLAPMTGLMTGTVRVFRMWPAVPFALVTAMVTIGSGNLIHPLVYPLLSTVLSHVPLSLISSLVFATRYTAL</sequence>
<keyword evidence="3" id="KW-1185">Reference proteome</keyword>
<accession>A0A6G1GG87</accession>
<dbReference type="EMBL" id="ML975149">
    <property type="protein sequence ID" value="KAF1817063.1"/>
    <property type="molecule type" value="Genomic_DNA"/>
</dbReference>
<evidence type="ECO:0000313" key="3">
    <source>
        <dbReference type="Proteomes" id="UP000504638"/>
    </source>
</evidence>
<organism evidence="2">
    <name type="scientific">Eremomyces bilateralis CBS 781.70</name>
    <dbReference type="NCBI Taxonomy" id="1392243"/>
    <lineage>
        <taxon>Eukaryota</taxon>
        <taxon>Fungi</taxon>
        <taxon>Dikarya</taxon>
        <taxon>Ascomycota</taxon>
        <taxon>Pezizomycotina</taxon>
        <taxon>Dothideomycetes</taxon>
        <taxon>Dothideomycetes incertae sedis</taxon>
        <taxon>Eremomycetales</taxon>
        <taxon>Eremomycetaceae</taxon>
        <taxon>Eremomyces</taxon>
    </lineage>
</organism>
<evidence type="ECO:0000313" key="4">
    <source>
        <dbReference type="RefSeq" id="XP_033538694.1"/>
    </source>
</evidence>
<dbReference type="RefSeq" id="XP_033538694.1">
    <property type="nucleotide sequence ID" value="XM_033683196.1"/>
</dbReference>
<protein>
    <submittedName>
        <fullName evidence="2 4">Uncharacterized protein</fullName>
    </submittedName>
</protein>
<evidence type="ECO:0000256" key="1">
    <source>
        <dbReference type="SAM" id="Phobius"/>
    </source>
</evidence>
<reference evidence="2 4" key="1">
    <citation type="submission" date="2020-01" db="EMBL/GenBank/DDBJ databases">
        <authorList>
            <consortium name="DOE Joint Genome Institute"/>
            <person name="Haridas S."/>
            <person name="Albert R."/>
            <person name="Binder M."/>
            <person name="Bloem J."/>
            <person name="Labutti K."/>
            <person name="Salamov A."/>
            <person name="Andreopoulos B."/>
            <person name="Baker S.E."/>
            <person name="Barry K."/>
            <person name="Bills G."/>
            <person name="Bluhm B.H."/>
            <person name="Cannon C."/>
            <person name="Castanera R."/>
            <person name="Culley D.E."/>
            <person name="Daum C."/>
            <person name="Ezra D."/>
            <person name="Gonzalez J.B."/>
            <person name="Henrissat B."/>
            <person name="Kuo A."/>
            <person name="Liang C."/>
            <person name="Lipzen A."/>
            <person name="Lutzoni F."/>
            <person name="Magnuson J."/>
            <person name="Mondo S."/>
            <person name="Nolan M."/>
            <person name="Ohm R."/>
            <person name="Pangilinan J."/>
            <person name="Park H.-J."/>
            <person name="Ramirez L."/>
            <person name="Alfaro M."/>
            <person name="Sun H."/>
            <person name="Tritt A."/>
            <person name="Yoshinaga Y."/>
            <person name="Zwiers L.-H."/>
            <person name="Turgeon B.G."/>
            <person name="Goodwin S.B."/>
            <person name="Spatafora J.W."/>
            <person name="Crous P.W."/>
            <person name="Grigoriev I.V."/>
        </authorList>
    </citation>
    <scope>NUCLEOTIDE SEQUENCE</scope>
    <source>
        <strain evidence="2 4">CBS 781.70</strain>
    </source>
</reference>
<proteinExistence type="predicted"/>
<dbReference type="Proteomes" id="UP000504638">
    <property type="component" value="Unplaced"/>
</dbReference>
<feature type="transmembrane region" description="Helical" evidence="1">
    <location>
        <begin position="37"/>
        <end position="56"/>
    </location>
</feature>
<gene>
    <name evidence="2 4" type="ORF">P152DRAFT_7140</name>
</gene>
<dbReference type="GeneID" id="54423766"/>
<keyword evidence="1" id="KW-0472">Membrane</keyword>
<keyword evidence="1" id="KW-1133">Transmembrane helix</keyword>
<feature type="transmembrane region" description="Helical" evidence="1">
    <location>
        <begin position="89"/>
        <end position="108"/>
    </location>
</feature>
<dbReference type="AlphaFoldDB" id="A0A6G1GG87"/>
<reference evidence="4" key="2">
    <citation type="submission" date="2020-04" db="EMBL/GenBank/DDBJ databases">
        <authorList>
            <consortium name="NCBI Genome Project"/>
        </authorList>
    </citation>
    <scope>NUCLEOTIDE SEQUENCE</scope>
    <source>
        <strain evidence="4">CBS 781.70</strain>
    </source>
</reference>
<evidence type="ECO:0000313" key="2">
    <source>
        <dbReference type="EMBL" id="KAF1817063.1"/>
    </source>
</evidence>